<feature type="region of interest" description="Disordered" evidence="3">
    <location>
        <begin position="1"/>
        <end position="54"/>
    </location>
</feature>
<comment type="similarity">
    <text evidence="1">Belongs to the proteasome subunit S3 family.</text>
</comment>
<dbReference type="Pfam" id="PF25573">
    <property type="entry name" value="TPR_PSMD3_N"/>
    <property type="match status" value="2"/>
</dbReference>
<dbReference type="AlphaFoldDB" id="A0AAW1B0P1"/>
<dbReference type="InterPro" id="IPR013586">
    <property type="entry name" value="PSMD3_C"/>
</dbReference>
<dbReference type="InterPro" id="IPR036390">
    <property type="entry name" value="WH_DNA-bd_sf"/>
</dbReference>
<evidence type="ECO:0000313" key="5">
    <source>
        <dbReference type="EMBL" id="KAK9395672.1"/>
    </source>
</evidence>
<dbReference type="PANTHER" id="PTHR10758">
    <property type="entry name" value="26S PROTEASOME NON-ATPASE REGULATORY SUBUNIT 3/COP9 SIGNALOSOME COMPLEX SUBUNIT 3"/>
    <property type="match status" value="1"/>
</dbReference>
<comment type="caution">
    <text evidence="5">The sequence shown here is derived from an EMBL/GenBank/DDBJ whole genome shotgun (WGS) entry which is preliminary data.</text>
</comment>
<organism evidence="5 6">
    <name type="scientific">Crotalus adamanteus</name>
    <name type="common">Eastern diamondback rattlesnake</name>
    <dbReference type="NCBI Taxonomy" id="8729"/>
    <lineage>
        <taxon>Eukaryota</taxon>
        <taxon>Metazoa</taxon>
        <taxon>Chordata</taxon>
        <taxon>Craniata</taxon>
        <taxon>Vertebrata</taxon>
        <taxon>Euteleostomi</taxon>
        <taxon>Lepidosauria</taxon>
        <taxon>Squamata</taxon>
        <taxon>Bifurcata</taxon>
        <taxon>Unidentata</taxon>
        <taxon>Episquamata</taxon>
        <taxon>Toxicofera</taxon>
        <taxon>Serpentes</taxon>
        <taxon>Colubroidea</taxon>
        <taxon>Viperidae</taxon>
        <taxon>Crotalinae</taxon>
        <taxon>Crotalus</taxon>
    </lineage>
</organism>
<feature type="domain" description="PCI" evidence="4">
    <location>
        <begin position="145"/>
        <end position="340"/>
    </location>
</feature>
<evidence type="ECO:0000313" key="6">
    <source>
        <dbReference type="Proteomes" id="UP001474421"/>
    </source>
</evidence>
<keyword evidence="2 5" id="KW-0647">Proteasome</keyword>
<sequence>MKQEGGSRRWAGSEKAKLPPAEPPQPPPPAADVEMQEEAPLAEPASAKKSQRELDSVTLEDIKELVKQLEKAVSGKEPCYVLRVLRAFPSTSRRLNPSVIQKAINGFFTSNNAVRDFLIRFLEEASLEEVKAQKVSDDLMQKISLQNRCALDLVVAKCYYYHARIYEFLNKLDVVRSFLHARLRTATLRHDADGQATLLNLLLRNYLYYDLYDQAEKMVSKSAFPEQANNNEWARYLYYTAVRTGNLAKFNQVLHQFGDKFQADGTYTLIIRLRHNVIKTGVRMISLSYSCISSADIAQKLQLDSPEDAEFIVAKAIRDGVIEASINHEKGYVQSKEMTDIYSTREPQLAFHQRISFCLNIHNISVKERREREQQDLEFAKEMAEDDDDGFP</sequence>
<dbReference type="PROSITE" id="PS50250">
    <property type="entry name" value="PCI"/>
    <property type="match status" value="1"/>
</dbReference>
<dbReference type="InterPro" id="IPR057985">
    <property type="entry name" value="TPR_PSMD3_N"/>
</dbReference>
<keyword evidence="6" id="KW-1185">Reference proteome</keyword>
<name>A0AAW1B0P1_CROAD</name>
<dbReference type="GO" id="GO:0042176">
    <property type="term" value="P:regulation of protein catabolic process"/>
    <property type="evidence" value="ECO:0007669"/>
    <property type="project" value="InterPro"/>
</dbReference>
<gene>
    <name evidence="5" type="ORF">NXF25_019033</name>
</gene>
<dbReference type="EMBL" id="JAOTOJ010000009">
    <property type="protein sequence ID" value="KAK9395672.1"/>
    <property type="molecule type" value="Genomic_DNA"/>
</dbReference>
<dbReference type="Pfam" id="PF08375">
    <property type="entry name" value="Rpn3_C"/>
    <property type="match status" value="1"/>
</dbReference>
<dbReference type="SMART" id="SM00088">
    <property type="entry name" value="PINT"/>
    <property type="match status" value="1"/>
</dbReference>
<evidence type="ECO:0000256" key="2">
    <source>
        <dbReference type="ARBA" id="ARBA00022942"/>
    </source>
</evidence>
<dbReference type="Proteomes" id="UP001474421">
    <property type="component" value="Unassembled WGS sequence"/>
</dbReference>
<evidence type="ECO:0000256" key="3">
    <source>
        <dbReference type="SAM" id="MobiDB-lite"/>
    </source>
</evidence>
<dbReference type="GO" id="GO:0030234">
    <property type="term" value="F:enzyme regulator activity"/>
    <property type="evidence" value="ECO:0007669"/>
    <property type="project" value="InterPro"/>
</dbReference>
<feature type="compositionally biased region" description="Basic and acidic residues" evidence="3">
    <location>
        <begin position="1"/>
        <end position="17"/>
    </location>
</feature>
<dbReference type="InterPro" id="IPR000717">
    <property type="entry name" value="PCI_dom"/>
</dbReference>
<proteinExistence type="inferred from homology"/>
<reference evidence="5 6" key="1">
    <citation type="journal article" date="2024" name="Proc. Natl. Acad. Sci. U.S.A.">
        <title>The genetic regulatory architecture and epigenomic basis for age-related changes in rattlesnake venom.</title>
        <authorList>
            <person name="Hogan M.P."/>
            <person name="Holding M.L."/>
            <person name="Nystrom G.S."/>
            <person name="Colston T.J."/>
            <person name="Bartlett D.A."/>
            <person name="Mason A.J."/>
            <person name="Ellsworth S.A."/>
            <person name="Rautsaw R.M."/>
            <person name="Lawrence K.C."/>
            <person name="Strickland J.L."/>
            <person name="He B."/>
            <person name="Fraser P."/>
            <person name="Margres M.J."/>
            <person name="Gilbert D.M."/>
            <person name="Gibbs H.L."/>
            <person name="Parkinson C.L."/>
            <person name="Rokyta D.R."/>
        </authorList>
    </citation>
    <scope>NUCLEOTIDE SEQUENCE [LARGE SCALE GENOMIC DNA]</scope>
    <source>
        <strain evidence="5">DRR0105</strain>
    </source>
</reference>
<dbReference type="InterPro" id="IPR050756">
    <property type="entry name" value="CSN3"/>
</dbReference>
<protein>
    <submittedName>
        <fullName evidence="5">26S proteasome non-ATPase regulatory subunit 3</fullName>
    </submittedName>
</protein>
<dbReference type="SUPFAM" id="SSF46785">
    <property type="entry name" value="Winged helix' DNA-binding domain"/>
    <property type="match status" value="1"/>
</dbReference>
<dbReference type="GO" id="GO:0008541">
    <property type="term" value="C:proteasome regulatory particle, lid subcomplex"/>
    <property type="evidence" value="ECO:0007669"/>
    <property type="project" value="TreeGrafter"/>
</dbReference>
<accession>A0AAW1B0P1</accession>
<dbReference type="SMART" id="SM00753">
    <property type="entry name" value="PAM"/>
    <property type="match status" value="1"/>
</dbReference>
<evidence type="ECO:0000256" key="1">
    <source>
        <dbReference type="ARBA" id="ARBA00007912"/>
    </source>
</evidence>
<dbReference type="GO" id="GO:0006511">
    <property type="term" value="P:ubiquitin-dependent protein catabolic process"/>
    <property type="evidence" value="ECO:0007669"/>
    <property type="project" value="TreeGrafter"/>
</dbReference>
<feature type="compositionally biased region" description="Pro residues" evidence="3">
    <location>
        <begin position="20"/>
        <end position="30"/>
    </location>
</feature>
<dbReference type="Pfam" id="PF01399">
    <property type="entry name" value="PCI"/>
    <property type="match status" value="1"/>
</dbReference>
<evidence type="ECO:0000259" key="4">
    <source>
        <dbReference type="PROSITE" id="PS50250"/>
    </source>
</evidence>
<dbReference type="PANTHER" id="PTHR10758:SF2">
    <property type="entry name" value="26S PROTEASOME NON-ATPASE REGULATORY SUBUNIT 3"/>
    <property type="match status" value="1"/>
</dbReference>